<keyword evidence="2" id="KW-1185">Reference proteome</keyword>
<protein>
    <submittedName>
        <fullName evidence="1">Uncharacterized protein</fullName>
    </submittedName>
</protein>
<gene>
    <name evidence="1" type="ORF">H6P81_003668</name>
</gene>
<name>A0AAV7FG75_ARIFI</name>
<accession>A0AAV7FG75</accession>
<reference evidence="1 2" key="1">
    <citation type="submission" date="2021-07" db="EMBL/GenBank/DDBJ databases">
        <title>The Aristolochia fimbriata genome: insights into angiosperm evolution, floral development and chemical biosynthesis.</title>
        <authorList>
            <person name="Jiao Y."/>
        </authorList>
    </citation>
    <scope>NUCLEOTIDE SEQUENCE [LARGE SCALE GENOMIC DNA]</scope>
    <source>
        <strain evidence="1">IBCAS-2021</strain>
        <tissue evidence="1">Leaf</tissue>
    </source>
</reference>
<dbReference type="Proteomes" id="UP000825729">
    <property type="component" value="Unassembled WGS sequence"/>
</dbReference>
<sequence length="201" mass="22151">MGAVSRKATPSLQGPTSPVWFIHEEYYYPLSSSMVKGGEKYCIICFLFLPPLMDNGSRCFCNFKIWGGWAAIGGKHIRNAKERNKCEVGTGWERKKEEMTCCTGHSSTTTRSGGSGGRSLQIKKRFMVPSFGKLRLPFLELGRIKVCSRKTELDASAESTQHQVFAPGGLSYNPRDREVGIASVASSTLVTSDVKELSRAN</sequence>
<dbReference type="AlphaFoldDB" id="A0AAV7FG75"/>
<evidence type="ECO:0000313" key="2">
    <source>
        <dbReference type="Proteomes" id="UP000825729"/>
    </source>
</evidence>
<proteinExistence type="predicted"/>
<dbReference type="EMBL" id="JAINDJ010000002">
    <property type="protein sequence ID" value="KAG9459160.1"/>
    <property type="molecule type" value="Genomic_DNA"/>
</dbReference>
<evidence type="ECO:0000313" key="1">
    <source>
        <dbReference type="EMBL" id="KAG9459160.1"/>
    </source>
</evidence>
<comment type="caution">
    <text evidence="1">The sequence shown here is derived from an EMBL/GenBank/DDBJ whole genome shotgun (WGS) entry which is preliminary data.</text>
</comment>
<organism evidence="1 2">
    <name type="scientific">Aristolochia fimbriata</name>
    <name type="common">White veined hardy Dutchman's pipe vine</name>
    <dbReference type="NCBI Taxonomy" id="158543"/>
    <lineage>
        <taxon>Eukaryota</taxon>
        <taxon>Viridiplantae</taxon>
        <taxon>Streptophyta</taxon>
        <taxon>Embryophyta</taxon>
        <taxon>Tracheophyta</taxon>
        <taxon>Spermatophyta</taxon>
        <taxon>Magnoliopsida</taxon>
        <taxon>Magnoliidae</taxon>
        <taxon>Piperales</taxon>
        <taxon>Aristolochiaceae</taxon>
        <taxon>Aristolochia</taxon>
    </lineage>
</organism>